<feature type="transmembrane region" description="Helical" evidence="1">
    <location>
        <begin position="437"/>
        <end position="454"/>
    </location>
</feature>
<dbReference type="InterPro" id="IPR001633">
    <property type="entry name" value="EAL_dom"/>
</dbReference>
<dbReference type="PROSITE" id="PS50883">
    <property type="entry name" value="EAL"/>
    <property type="match status" value="1"/>
</dbReference>
<feature type="transmembrane region" description="Helical" evidence="1">
    <location>
        <begin position="376"/>
        <end position="394"/>
    </location>
</feature>
<dbReference type="SUPFAM" id="SSF141868">
    <property type="entry name" value="EAL domain-like"/>
    <property type="match status" value="1"/>
</dbReference>
<name>A0A1G6BCE8_EUBOX</name>
<gene>
    <name evidence="3" type="ORF">SAMN02910417_01365</name>
</gene>
<dbReference type="InterPro" id="IPR035919">
    <property type="entry name" value="EAL_sf"/>
</dbReference>
<dbReference type="SMART" id="SM00052">
    <property type="entry name" value="EAL"/>
    <property type="match status" value="1"/>
</dbReference>
<dbReference type="PANTHER" id="PTHR33121">
    <property type="entry name" value="CYCLIC DI-GMP PHOSPHODIESTERASE PDEF"/>
    <property type="match status" value="1"/>
</dbReference>
<dbReference type="OrthoDB" id="9805474at2"/>
<keyword evidence="1" id="KW-0472">Membrane</keyword>
<dbReference type="Pfam" id="PF00563">
    <property type="entry name" value="EAL"/>
    <property type="match status" value="1"/>
</dbReference>
<feature type="transmembrane region" description="Helical" evidence="1">
    <location>
        <begin position="213"/>
        <end position="234"/>
    </location>
</feature>
<evidence type="ECO:0000313" key="4">
    <source>
        <dbReference type="Proteomes" id="UP000199228"/>
    </source>
</evidence>
<accession>A0A1G6BCE8</accession>
<evidence type="ECO:0000256" key="1">
    <source>
        <dbReference type="SAM" id="Phobius"/>
    </source>
</evidence>
<dbReference type="GO" id="GO:0071111">
    <property type="term" value="F:cyclic-guanylate-specific phosphodiesterase activity"/>
    <property type="evidence" value="ECO:0007669"/>
    <property type="project" value="InterPro"/>
</dbReference>
<dbReference type="Gene3D" id="3.20.20.450">
    <property type="entry name" value="EAL domain"/>
    <property type="match status" value="1"/>
</dbReference>
<dbReference type="Gene3D" id="3.30.70.270">
    <property type="match status" value="1"/>
</dbReference>
<feature type="transmembrane region" description="Helical" evidence="1">
    <location>
        <begin position="314"/>
        <end position="331"/>
    </location>
</feature>
<keyword evidence="1" id="KW-1133">Transmembrane helix</keyword>
<feature type="domain" description="EAL" evidence="2">
    <location>
        <begin position="578"/>
        <end position="832"/>
    </location>
</feature>
<feature type="transmembrane region" description="Helical" evidence="1">
    <location>
        <begin position="12"/>
        <end position="29"/>
    </location>
</feature>
<dbReference type="InterPro" id="IPR050706">
    <property type="entry name" value="Cyclic-di-GMP_PDE-like"/>
</dbReference>
<dbReference type="EMBL" id="FMXR01000009">
    <property type="protein sequence ID" value="SDB18342.1"/>
    <property type="molecule type" value="Genomic_DNA"/>
</dbReference>
<dbReference type="PANTHER" id="PTHR33121:SF79">
    <property type="entry name" value="CYCLIC DI-GMP PHOSPHODIESTERASE PDED-RELATED"/>
    <property type="match status" value="1"/>
</dbReference>
<keyword evidence="1" id="KW-0812">Transmembrane</keyword>
<feature type="transmembrane region" description="Helical" evidence="1">
    <location>
        <begin position="343"/>
        <end position="364"/>
    </location>
</feature>
<dbReference type="CDD" id="cd01948">
    <property type="entry name" value="EAL"/>
    <property type="match status" value="1"/>
</dbReference>
<evidence type="ECO:0000313" key="3">
    <source>
        <dbReference type="EMBL" id="SDB18342.1"/>
    </source>
</evidence>
<protein>
    <submittedName>
        <fullName evidence="3">EAL domain, c-di-GMP-specific phosphodiesterase class I (Or its enzymatically inactive variant)</fullName>
    </submittedName>
</protein>
<dbReference type="RefSeq" id="WP_090173560.1">
    <property type="nucleotide sequence ID" value="NZ_FMXR01000009.1"/>
</dbReference>
<reference evidence="3 4" key="1">
    <citation type="submission" date="2016-10" db="EMBL/GenBank/DDBJ databases">
        <authorList>
            <person name="de Groot N.N."/>
        </authorList>
    </citation>
    <scope>NUCLEOTIDE SEQUENCE [LARGE SCALE GENOMIC DNA]</scope>
    <source>
        <strain evidence="3 4">DSM 3217</strain>
    </source>
</reference>
<evidence type="ECO:0000259" key="2">
    <source>
        <dbReference type="PROSITE" id="PS50883"/>
    </source>
</evidence>
<feature type="transmembrane region" description="Helical" evidence="1">
    <location>
        <begin position="282"/>
        <end position="302"/>
    </location>
</feature>
<dbReference type="Proteomes" id="UP000199228">
    <property type="component" value="Unassembled WGS sequence"/>
</dbReference>
<organism evidence="3 4">
    <name type="scientific">Eubacterium oxidoreducens</name>
    <dbReference type="NCBI Taxonomy" id="1732"/>
    <lineage>
        <taxon>Bacteria</taxon>
        <taxon>Bacillati</taxon>
        <taxon>Bacillota</taxon>
        <taxon>Clostridia</taxon>
        <taxon>Eubacteriales</taxon>
        <taxon>Eubacteriaceae</taxon>
        <taxon>Eubacterium</taxon>
    </lineage>
</organism>
<proteinExistence type="predicted"/>
<feature type="transmembrane region" description="Helical" evidence="1">
    <location>
        <begin position="254"/>
        <end position="270"/>
    </location>
</feature>
<keyword evidence="4" id="KW-1185">Reference proteome</keyword>
<feature type="transmembrane region" description="Helical" evidence="1">
    <location>
        <begin position="183"/>
        <end position="206"/>
    </location>
</feature>
<sequence>MNLKEHKLRLPILILLGAMIVIMLVASVISHDSNFKIEYQSCQELGQEGWTVYKEEIVQDTAATYSIAQGETWSFTRKVEDDYDNDDTIVFYNPSLEVTVYESDTEKGSKDDRILYQTEEDTAVFGDEFGSIWQQISCEGIEQGHYLRWEFYNQTEKTQKLTMSLFKVGDCSSVYIALWRESIFASVAVNVCIALFGLMLVYLFVLKYKKIDFYVGVFLNLAFFALAFGLWIYGESAFFQFTQDSPMAKYYFSYFAYVMLYPLGMAYYGYEVKEKGQQFAPLFSRLTAVYLAEKFVILALLVTGVVEVSQSRTIDRIYIFISMIIGFVFCWRKYRQKRTGKMLRILIGATILLVGMIVTLSTRYINELVATNVTRIYVIVYIVYLMVVVIGDSAKEFQENAEMKRLQQMVWVDKSTGAHTEQYFKDHMKDMKKKNRFFMMLEIPGISVLSQSIGHELSDKMMRVFYEHTIEHKHIVEMVAYTGAGRFIVFLNADNLDAVHSFISEEYAHVGEELASRFPIVEVKPVHAIYPIGEKTDISYEDLMDAVMMAYKNPRAQYWEDVDTYIFTEECRENLLEEKDLEKDLDDAIEQGQFKVYLQPKVCMENKRATRAEALVRWQHPTRGFLTPGAFVPIFERAHKIGRVDLNLFEQTVEKINEWLERGITPPIVSCNVSKEVFVHNDIWDRYFDILERNTKACPYLELELTESVAYTNFAQVEEVLSRIHEYGCGCSMDDFGKDYSNFNALIQLPFDLVKMDKCLFDDGFPEQTQRTKFLEDIMTVFKHMGLEVVAEGIEREEQVVALEKMDCDYIQGYYYSPPVSIEEYERNWLQR</sequence>
<dbReference type="InterPro" id="IPR043128">
    <property type="entry name" value="Rev_trsase/Diguanyl_cyclase"/>
</dbReference>
<dbReference type="STRING" id="1732.SAMN02910417_01365"/>
<dbReference type="AlphaFoldDB" id="A0A1G6BCE8"/>